<organism evidence="1">
    <name type="scientific">Siphoviridae sp. ctLOE2</name>
    <dbReference type="NCBI Taxonomy" id="2825454"/>
    <lineage>
        <taxon>Viruses</taxon>
        <taxon>Duplodnaviria</taxon>
        <taxon>Heunggongvirae</taxon>
        <taxon>Uroviricota</taxon>
        <taxon>Caudoviricetes</taxon>
    </lineage>
</organism>
<sequence>MKHNEVLYHRLSDIGYYMPFDYKDVNNAKTQDEVINLTLDWIEAYTYYLHVYIDSCEDSNPFDIEMDRYTRKLYVNRVKLCGVQNELIELLKTNNRSRFKTFMLINKAVSLITKSAFTIYATDLFEDN</sequence>
<reference evidence="1" key="1">
    <citation type="journal article" date="2021" name="Proc. Natl. Acad. Sci. U.S.A.">
        <title>A Catalog of Tens of Thousands of Viruses from Human Metagenomes Reveals Hidden Associations with Chronic Diseases.</title>
        <authorList>
            <person name="Tisza M.J."/>
            <person name="Buck C.B."/>
        </authorList>
    </citation>
    <scope>NUCLEOTIDE SEQUENCE</scope>
    <source>
        <strain evidence="1">CtLOE2</strain>
    </source>
</reference>
<name>A0A8S5PGB7_9CAUD</name>
<proteinExistence type="predicted"/>
<evidence type="ECO:0000313" key="1">
    <source>
        <dbReference type="EMBL" id="DAE05483.1"/>
    </source>
</evidence>
<protein>
    <submittedName>
        <fullName evidence="1">Uncharacterized protein</fullName>
    </submittedName>
</protein>
<dbReference type="EMBL" id="BK015411">
    <property type="protein sequence ID" value="DAE05483.1"/>
    <property type="molecule type" value="Genomic_DNA"/>
</dbReference>
<accession>A0A8S5PGB7</accession>